<name>A0A1M5WHJ9_9BRAD</name>
<proteinExistence type="predicted"/>
<accession>A0A1M5WHJ9</accession>
<evidence type="ECO:0000313" key="2">
    <source>
        <dbReference type="EMBL" id="SHH86937.1"/>
    </source>
</evidence>
<feature type="region of interest" description="Disordered" evidence="1">
    <location>
        <begin position="1"/>
        <end position="21"/>
    </location>
</feature>
<reference evidence="2 3" key="1">
    <citation type="submission" date="2016-11" db="EMBL/GenBank/DDBJ databases">
        <authorList>
            <person name="Jaros S."/>
            <person name="Januszkiewicz K."/>
            <person name="Wedrychowicz H."/>
        </authorList>
    </citation>
    <scope>NUCLEOTIDE SEQUENCE [LARGE SCALE GENOMIC DNA]</scope>
    <source>
        <strain evidence="2 3">GAS138</strain>
    </source>
</reference>
<gene>
    <name evidence="2" type="ORF">SAMN05443248_6585</name>
</gene>
<evidence type="ECO:0000256" key="1">
    <source>
        <dbReference type="SAM" id="MobiDB-lite"/>
    </source>
</evidence>
<sequence>MAAGRAPSGSEPASLQSIESLGKPLDPGGFFGLASRRQDWENPAGLLDIGESLC</sequence>
<dbReference type="EMBL" id="LT670817">
    <property type="protein sequence ID" value="SHH86937.1"/>
    <property type="molecule type" value="Genomic_DNA"/>
</dbReference>
<evidence type="ECO:0000313" key="3">
    <source>
        <dbReference type="Proteomes" id="UP000189796"/>
    </source>
</evidence>
<organism evidence="2 3">
    <name type="scientific">Bradyrhizobium erythrophlei</name>
    <dbReference type="NCBI Taxonomy" id="1437360"/>
    <lineage>
        <taxon>Bacteria</taxon>
        <taxon>Pseudomonadati</taxon>
        <taxon>Pseudomonadota</taxon>
        <taxon>Alphaproteobacteria</taxon>
        <taxon>Hyphomicrobiales</taxon>
        <taxon>Nitrobacteraceae</taxon>
        <taxon>Bradyrhizobium</taxon>
    </lineage>
</organism>
<dbReference type="Proteomes" id="UP000189796">
    <property type="component" value="Chromosome I"/>
</dbReference>
<protein>
    <submittedName>
        <fullName evidence="2">Uncharacterized protein</fullName>
    </submittedName>
</protein>
<dbReference type="AlphaFoldDB" id="A0A1M5WHJ9"/>